<name>A0AAE6I9G8_CLOSG</name>
<evidence type="ECO:0000256" key="5">
    <source>
        <dbReference type="ARBA" id="ARBA00023125"/>
    </source>
</evidence>
<keyword evidence="7" id="KW-0175">Coiled coil</keyword>
<reference evidence="11" key="1">
    <citation type="submission" date="2017-07" db="EMBL/GenBank/DDBJ databases">
        <title>Genome sequencing of BoNT-producing clostridia.</title>
        <authorList>
            <person name="Williamson C."/>
        </authorList>
    </citation>
    <scope>NUCLEOTIDE SEQUENCE</scope>
    <source>
        <strain evidence="11">AM553</strain>
        <plasmid evidence="11">unnamed1</plasmid>
    </source>
</reference>
<dbReference type="InterPro" id="IPR001959">
    <property type="entry name" value="Transposase"/>
</dbReference>
<dbReference type="GO" id="GO:0003677">
    <property type="term" value="F:DNA binding"/>
    <property type="evidence" value="ECO:0007669"/>
    <property type="project" value="UniProtKB-KW"/>
</dbReference>
<keyword evidence="2" id="KW-0815">Transposition</keyword>
<dbReference type="Pfam" id="PF01385">
    <property type="entry name" value="OrfB_IS605"/>
    <property type="match status" value="1"/>
</dbReference>
<feature type="coiled-coil region" evidence="7">
    <location>
        <begin position="197"/>
        <end position="257"/>
    </location>
</feature>
<dbReference type="AlphaFoldDB" id="A0AAE6I9G8"/>
<dbReference type="Pfam" id="PF07282">
    <property type="entry name" value="Cas12f1-like_TNB"/>
    <property type="match status" value="1"/>
</dbReference>
<sequence>MILGKKVRLYPTKDHEQKLWQSVGTARFIYNWTLARQEESYKNGGKFISDNDLRKELTILKKTELNWLNEVSNNVAKQAVKDGCEAYKKFFKGLADRPRFKSRRKSKPSFYNDTSKLKVKENSVLIEKVGWINIKKNSIPMNCKYSNPRISFDGKYWFIAVGIEKEKPIVELTTESIGIDVGVKDLAICSNGMTFKNINKARVVKQLEKRLRRLQRRVSRKYLKNKEGSKFVKTSNIIKIEKQIKLLHRKLANIRSNYNHQATNKIVKTKPSRVVMETLNIKGMMKNKYLSKAIAKQCLYEFKKQMQYKCEFNGIKFVEADKWYPSSKTCSECGHIKPKLSLSERTYICEECGCVIDRDYNASINLSRYELVG</sequence>
<keyword evidence="6" id="KW-0233">DNA recombination</keyword>
<accession>A0AAE6I9G8</accession>
<evidence type="ECO:0000313" key="11">
    <source>
        <dbReference type="EMBL" id="QDY34527.1"/>
    </source>
</evidence>
<dbReference type="GO" id="GO:0032196">
    <property type="term" value="P:transposition"/>
    <property type="evidence" value="ECO:0007669"/>
    <property type="project" value="UniProtKB-KW"/>
</dbReference>
<evidence type="ECO:0000259" key="9">
    <source>
        <dbReference type="Pfam" id="PF07282"/>
    </source>
</evidence>
<gene>
    <name evidence="11" type="ORF">CGS26_19675</name>
</gene>
<dbReference type="Pfam" id="PF12323">
    <property type="entry name" value="HTH_OrfB_IS605"/>
    <property type="match status" value="1"/>
</dbReference>
<organism evidence="11 12">
    <name type="scientific">Clostridium sporogenes</name>
    <dbReference type="NCBI Taxonomy" id="1509"/>
    <lineage>
        <taxon>Bacteria</taxon>
        <taxon>Bacillati</taxon>
        <taxon>Bacillota</taxon>
        <taxon>Clostridia</taxon>
        <taxon>Eubacteriales</taxon>
        <taxon>Clostridiaceae</taxon>
        <taxon>Clostridium</taxon>
    </lineage>
</organism>
<keyword evidence="4" id="KW-0862">Zinc</keyword>
<feature type="domain" description="Cas12f1-like TNB" evidence="9">
    <location>
        <begin position="300"/>
        <end position="366"/>
    </location>
</feature>
<evidence type="ECO:0000256" key="4">
    <source>
        <dbReference type="ARBA" id="ARBA00022833"/>
    </source>
</evidence>
<dbReference type="InterPro" id="IPR021027">
    <property type="entry name" value="Transposase_put_HTH"/>
</dbReference>
<dbReference type="RefSeq" id="WP_061328498.1">
    <property type="nucleotide sequence ID" value="NZ_CP013700.1"/>
</dbReference>
<evidence type="ECO:0000313" key="12">
    <source>
        <dbReference type="Proteomes" id="UP000962161"/>
    </source>
</evidence>
<dbReference type="Proteomes" id="UP000962161">
    <property type="component" value="Plasmid unnamed1"/>
</dbReference>
<evidence type="ECO:0000259" key="10">
    <source>
        <dbReference type="Pfam" id="PF12323"/>
    </source>
</evidence>
<dbReference type="EMBL" id="CP022406">
    <property type="protein sequence ID" value="QDY34527.1"/>
    <property type="molecule type" value="Genomic_DNA"/>
</dbReference>
<keyword evidence="11" id="KW-0614">Plasmid</keyword>
<evidence type="ECO:0000256" key="1">
    <source>
        <dbReference type="ARBA" id="ARBA00008761"/>
    </source>
</evidence>
<evidence type="ECO:0000259" key="8">
    <source>
        <dbReference type="Pfam" id="PF01385"/>
    </source>
</evidence>
<keyword evidence="5" id="KW-0238">DNA-binding</keyword>
<feature type="domain" description="Probable transposase IS891/IS1136/IS1341" evidence="8">
    <location>
        <begin position="168"/>
        <end position="287"/>
    </location>
</feature>
<proteinExistence type="inferred from homology"/>
<evidence type="ECO:0000256" key="7">
    <source>
        <dbReference type="SAM" id="Coils"/>
    </source>
</evidence>
<dbReference type="NCBIfam" id="NF040570">
    <property type="entry name" value="guided_TnpB"/>
    <property type="match status" value="1"/>
</dbReference>
<feature type="domain" description="Transposase putative helix-turn-helix" evidence="10">
    <location>
        <begin position="1"/>
        <end position="46"/>
    </location>
</feature>
<dbReference type="NCBIfam" id="TIGR01766">
    <property type="entry name" value="IS200/IS605 family accessory protein TnpB-like domain"/>
    <property type="match status" value="1"/>
</dbReference>
<comment type="similarity">
    <text evidence="1">In the C-terminal section; belongs to the transposase 35 family.</text>
</comment>
<dbReference type="GO" id="GO:0006310">
    <property type="term" value="P:DNA recombination"/>
    <property type="evidence" value="ECO:0007669"/>
    <property type="project" value="UniProtKB-KW"/>
</dbReference>
<dbReference type="GO" id="GO:0046872">
    <property type="term" value="F:metal ion binding"/>
    <property type="evidence" value="ECO:0007669"/>
    <property type="project" value="UniProtKB-KW"/>
</dbReference>
<evidence type="ECO:0000256" key="2">
    <source>
        <dbReference type="ARBA" id="ARBA00022578"/>
    </source>
</evidence>
<dbReference type="InterPro" id="IPR010095">
    <property type="entry name" value="Cas12f1-like_TNB"/>
</dbReference>
<keyword evidence="3" id="KW-0479">Metal-binding</keyword>
<geneLocation type="plasmid" evidence="11 12">
    <name>unnamed1</name>
</geneLocation>
<protein>
    <submittedName>
        <fullName evidence="11">Transposase</fullName>
    </submittedName>
</protein>
<evidence type="ECO:0000256" key="3">
    <source>
        <dbReference type="ARBA" id="ARBA00022723"/>
    </source>
</evidence>
<evidence type="ECO:0000256" key="6">
    <source>
        <dbReference type="ARBA" id="ARBA00023172"/>
    </source>
</evidence>